<evidence type="ECO:0000256" key="1">
    <source>
        <dbReference type="SAM" id="SignalP"/>
    </source>
</evidence>
<dbReference type="AlphaFoldDB" id="A0AAU8NF02"/>
<protein>
    <recommendedName>
        <fullName evidence="3">Lipoprotein</fullName>
    </recommendedName>
</protein>
<accession>A0AAU8NF02</accession>
<sequence length="166" mass="18581">MSFKKYLVGVLALFLLAGCSLPNPNPDSASIVEDGSSTMNTRPDPFKVMLLLPQTAKVNEPFSIQASLKNESMTSIPISSRVQLFTYVIEDENRRQINSMAVNDGGLNRILKERTNITEDYTYKIKKSGTYYISAVAEFTITDDQDGDTNKKMKIIETKKLQVKDS</sequence>
<reference evidence="2" key="1">
    <citation type="submission" date="2024-05" db="EMBL/GenBank/DDBJ databases">
        <title>Draft genome assemblies of 36 bacteria isolated from hibernating arctic ground squirrels.</title>
        <authorList>
            <person name="McKee H."/>
            <person name="Mullen L."/>
            <person name="Drown D.M."/>
            <person name="Duddleston K.N."/>
        </authorList>
    </citation>
    <scope>NUCLEOTIDE SEQUENCE</scope>
    <source>
        <strain evidence="2">AN1007</strain>
    </source>
</reference>
<proteinExistence type="predicted"/>
<evidence type="ECO:0008006" key="3">
    <source>
        <dbReference type="Google" id="ProtNLM"/>
    </source>
</evidence>
<feature type="chain" id="PRO_5043493539" description="Lipoprotein" evidence="1">
    <location>
        <begin position="23"/>
        <end position="166"/>
    </location>
</feature>
<organism evidence="2">
    <name type="scientific">Paenibacillus sp. AN1007</name>
    <dbReference type="NCBI Taxonomy" id="3151385"/>
    <lineage>
        <taxon>Bacteria</taxon>
        <taxon>Bacillati</taxon>
        <taxon>Bacillota</taxon>
        <taxon>Bacilli</taxon>
        <taxon>Bacillales</taxon>
        <taxon>Paenibacillaceae</taxon>
        <taxon>Paenibacillus</taxon>
    </lineage>
</organism>
<gene>
    <name evidence="2" type="ORF">ABXS70_26725</name>
</gene>
<feature type="signal peptide" evidence="1">
    <location>
        <begin position="1"/>
        <end position="22"/>
    </location>
</feature>
<dbReference type="PROSITE" id="PS51257">
    <property type="entry name" value="PROKAR_LIPOPROTEIN"/>
    <property type="match status" value="1"/>
</dbReference>
<dbReference type="EMBL" id="CP159992">
    <property type="protein sequence ID" value="XCP94657.1"/>
    <property type="molecule type" value="Genomic_DNA"/>
</dbReference>
<keyword evidence="1" id="KW-0732">Signal</keyword>
<name>A0AAU8NF02_9BACL</name>
<dbReference type="RefSeq" id="WP_342553487.1">
    <property type="nucleotide sequence ID" value="NZ_CP159992.1"/>
</dbReference>
<evidence type="ECO:0000313" key="2">
    <source>
        <dbReference type="EMBL" id="XCP94657.1"/>
    </source>
</evidence>